<dbReference type="GO" id="GO:0005524">
    <property type="term" value="F:ATP binding"/>
    <property type="evidence" value="ECO:0007669"/>
    <property type="project" value="UniProtKB-KW"/>
</dbReference>
<evidence type="ECO:0000313" key="5">
    <source>
        <dbReference type="Proteomes" id="UP000249341"/>
    </source>
</evidence>
<reference evidence="4 5" key="1">
    <citation type="submission" date="2018-06" db="EMBL/GenBank/DDBJ databases">
        <title>Genomic Encyclopedia of Type Strains, Phase III (KMG-III): the genomes of soil and plant-associated and newly described type strains.</title>
        <authorList>
            <person name="Whitman W."/>
        </authorList>
    </citation>
    <scope>NUCLEOTIDE SEQUENCE [LARGE SCALE GENOMIC DNA]</scope>
    <source>
        <strain evidence="4 5">CGMCC 4.7090</strain>
    </source>
</reference>
<dbReference type="SUPFAM" id="SSF52540">
    <property type="entry name" value="P-loop containing nucleoside triphosphate hydrolases"/>
    <property type="match status" value="1"/>
</dbReference>
<protein>
    <submittedName>
        <fullName evidence="4">Regulatory LuxR family protein</fullName>
    </submittedName>
</protein>
<keyword evidence="5" id="KW-1185">Reference proteome</keyword>
<dbReference type="GO" id="GO:0005737">
    <property type="term" value="C:cytoplasm"/>
    <property type="evidence" value="ECO:0007669"/>
    <property type="project" value="TreeGrafter"/>
</dbReference>
<dbReference type="Proteomes" id="UP000249341">
    <property type="component" value="Unassembled WGS sequence"/>
</dbReference>
<proteinExistence type="predicted"/>
<dbReference type="InterPro" id="IPR027417">
    <property type="entry name" value="P-loop_NTPase"/>
</dbReference>
<dbReference type="SMART" id="SM00421">
    <property type="entry name" value="HTH_LUXR"/>
    <property type="match status" value="1"/>
</dbReference>
<evidence type="ECO:0000259" key="3">
    <source>
        <dbReference type="PROSITE" id="PS50043"/>
    </source>
</evidence>
<dbReference type="CDD" id="cd06170">
    <property type="entry name" value="LuxR_C_like"/>
    <property type="match status" value="1"/>
</dbReference>
<feature type="domain" description="HTH luxR-type" evidence="3">
    <location>
        <begin position="844"/>
        <end position="908"/>
    </location>
</feature>
<dbReference type="PANTHER" id="PTHR16305">
    <property type="entry name" value="TESTICULAR SOLUBLE ADENYLYL CYCLASE"/>
    <property type="match status" value="1"/>
</dbReference>
<dbReference type="InterPro" id="IPR016032">
    <property type="entry name" value="Sig_transdc_resp-reg_C-effctor"/>
</dbReference>
<dbReference type="RefSeq" id="WP_111652760.1">
    <property type="nucleotide sequence ID" value="NZ_JACHWI010000013.1"/>
</dbReference>
<dbReference type="PANTHER" id="PTHR16305:SF35">
    <property type="entry name" value="TRANSCRIPTIONAL ACTIVATOR DOMAIN"/>
    <property type="match status" value="1"/>
</dbReference>
<dbReference type="PROSITE" id="PS50043">
    <property type="entry name" value="HTH_LUXR_2"/>
    <property type="match status" value="1"/>
</dbReference>
<name>A0A327Z3K9_9ACTN</name>
<dbReference type="EMBL" id="QLMJ01000017">
    <property type="protein sequence ID" value="RAK29803.1"/>
    <property type="molecule type" value="Genomic_DNA"/>
</dbReference>
<gene>
    <name evidence="4" type="ORF">B0I29_117129</name>
</gene>
<dbReference type="GO" id="GO:0003677">
    <property type="term" value="F:DNA binding"/>
    <property type="evidence" value="ECO:0007669"/>
    <property type="project" value="InterPro"/>
</dbReference>
<dbReference type="Gene3D" id="3.40.50.300">
    <property type="entry name" value="P-loop containing nucleotide triphosphate hydrolases"/>
    <property type="match status" value="1"/>
</dbReference>
<dbReference type="GO" id="GO:0006355">
    <property type="term" value="P:regulation of DNA-templated transcription"/>
    <property type="evidence" value="ECO:0007669"/>
    <property type="project" value="InterPro"/>
</dbReference>
<dbReference type="AlphaFoldDB" id="A0A327Z3K9"/>
<dbReference type="Pfam" id="PF00196">
    <property type="entry name" value="GerE"/>
    <property type="match status" value="1"/>
</dbReference>
<dbReference type="Gene3D" id="1.10.10.10">
    <property type="entry name" value="Winged helix-like DNA-binding domain superfamily/Winged helix DNA-binding domain"/>
    <property type="match status" value="1"/>
</dbReference>
<dbReference type="OrthoDB" id="3514764at2"/>
<dbReference type="Pfam" id="PF13191">
    <property type="entry name" value="AAA_16"/>
    <property type="match status" value="1"/>
</dbReference>
<comment type="caution">
    <text evidence="4">The sequence shown here is derived from an EMBL/GenBank/DDBJ whole genome shotgun (WGS) entry which is preliminary data.</text>
</comment>
<accession>A0A327Z3K9</accession>
<dbReference type="PRINTS" id="PR00038">
    <property type="entry name" value="HTHLUXR"/>
</dbReference>
<organism evidence="4 5">
    <name type="scientific">Actinoplanes lutulentus</name>
    <dbReference type="NCBI Taxonomy" id="1287878"/>
    <lineage>
        <taxon>Bacteria</taxon>
        <taxon>Bacillati</taxon>
        <taxon>Actinomycetota</taxon>
        <taxon>Actinomycetes</taxon>
        <taxon>Micromonosporales</taxon>
        <taxon>Micromonosporaceae</taxon>
        <taxon>Actinoplanes</taxon>
    </lineage>
</organism>
<dbReference type="InterPro" id="IPR036388">
    <property type="entry name" value="WH-like_DNA-bd_sf"/>
</dbReference>
<dbReference type="InterPro" id="IPR000792">
    <property type="entry name" value="Tscrpt_reg_LuxR_C"/>
</dbReference>
<dbReference type="SUPFAM" id="SSF46894">
    <property type="entry name" value="C-terminal effector domain of the bipartite response regulators"/>
    <property type="match status" value="1"/>
</dbReference>
<keyword evidence="2" id="KW-0067">ATP-binding</keyword>
<dbReference type="GO" id="GO:0004016">
    <property type="term" value="F:adenylate cyclase activity"/>
    <property type="evidence" value="ECO:0007669"/>
    <property type="project" value="TreeGrafter"/>
</dbReference>
<dbReference type="InterPro" id="IPR041664">
    <property type="entry name" value="AAA_16"/>
</dbReference>
<evidence type="ECO:0000256" key="2">
    <source>
        <dbReference type="ARBA" id="ARBA00022840"/>
    </source>
</evidence>
<evidence type="ECO:0000256" key="1">
    <source>
        <dbReference type="ARBA" id="ARBA00022741"/>
    </source>
</evidence>
<keyword evidence="1" id="KW-0547">Nucleotide-binding</keyword>
<evidence type="ECO:0000313" key="4">
    <source>
        <dbReference type="EMBL" id="RAK29803.1"/>
    </source>
</evidence>
<sequence length="908" mass="97404">MPPDNATGLLGRDQELRELEILIGNARNGRGGSTLLLGDPGIGKTMLLDTATARLTGVQLIRVDGYEAESTMPFAAAQRLIRPLRDHLPALPERHRQALLVAAGETDGPPPDRFLVGLGVLGLLGAAGDTVPVVCAIDDAHHLDAESLDVFAFVARRLEAESATLLLAGRDSPALTNQAAGIPARHLTGLPQDAAVRLLMRTLPERIDPAVAVQVFAATAGNPLALVDLAGELTVRQLTESSFGDEPLPVGRRLEQHYLRQVRKLGAEAQLWLLIAAADATGNLDLITAVAGDLGLPADVADTAETAGLVELGRSVLFRHPLVRGAAYNAAFGKDRRRVHRALSVRADELNLVEHAAWHAAKATLGTDEQVAQRLERVADLAAERGGFASRARVLMEAATLTPAGGVRYARLVRAAEAALAAGTSQLAKDLIDEIDEGLLDPVSRGRLTVIGADYAMFVAAPTLTRASADTLEAARHFHGHDTDLEQAALIKAWEWALSPERLTAGIEWPELGRRFAEGAALKEGDPAVILRAISALILKPYPDAVPAIRAALDLYERMDPASMLNYGHGVAALATAVWDAEARHRLLEKFAAAARDTGSLQKLDSALWVLSLSEALGGTPRQALKYMEQVRELRRAIGYDAEHVVNVATLAWSEAARPQVLAMAEATYAMGFGGVHSTAMAALATVDIAEGRYAEAYQKLKPFVDDPFFHVTPVTWPDFAEAAAHCGFTAEAFTTAAQLTELAAASGSRWARGVAHRVQAVVHGNEQDFLDAIADLDGAYAAIDEGRAHLAYGEWLRRAKRRRDARPHLRKAADLFERAGADPFTVRATRELEAAGETRQESVPGRPAQLTPQELTVAELAAAGRTNAEIGATIFLSVNTVDYHLRKVFQKLGISSRRQLSDRLDHV</sequence>